<dbReference type="Gene3D" id="1.25.40.390">
    <property type="match status" value="1"/>
</dbReference>
<evidence type="ECO:0000259" key="6">
    <source>
        <dbReference type="Pfam" id="PF07980"/>
    </source>
</evidence>
<dbReference type="GO" id="GO:0009279">
    <property type="term" value="C:cell outer membrane"/>
    <property type="evidence" value="ECO:0007669"/>
    <property type="project" value="UniProtKB-SubCell"/>
</dbReference>
<keyword evidence="5" id="KW-0998">Cell outer membrane</keyword>
<evidence type="ECO:0000256" key="2">
    <source>
        <dbReference type="ARBA" id="ARBA00006275"/>
    </source>
</evidence>
<evidence type="ECO:0000256" key="3">
    <source>
        <dbReference type="ARBA" id="ARBA00022729"/>
    </source>
</evidence>
<feature type="domain" description="SusD-like N-terminal" evidence="7">
    <location>
        <begin position="89"/>
        <end position="214"/>
    </location>
</feature>
<comment type="subcellular location">
    <subcellularLocation>
        <location evidence="1">Cell outer membrane</location>
    </subcellularLocation>
</comment>
<keyword evidence="9" id="KW-1185">Reference proteome</keyword>
<keyword evidence="4" id="KW-0472">Membrane</keyword>
<comment type="similarity">
    <text evidence="2">Belongs to the SusD family.</text>
</comment>
<evidence type="ECO:0000256" key="1">
    <source>
        <dbReference type="ARBA" id="ARBA00004442"/>
    </source>
</evidence>
<dbReference type="Proteomes" id="UP000010796">
    <property type="component" value="Chromosome"/>
</dbReference>
<organism evidence="8 9">
    <name type="scientific">Echinicola vietnamensis (strain DSM 17526 / LMG 23754 / KMM 6221)</name>
    <dbReference type="NCBI Taxonomy" id="926556"/>
    <lineage>
        <taxon>Bacteria</taxon>
        <taxon>Pseudomonadati</taxon>
        <taxon>Bacteroidota</taxon>
        <taxon>Cytophagia</taxon>
        <taxon>Cytophagales</taxon>
        <taxon>Cyclobacteriaceae</taxon>
        <taxon>Echinicola</taxon>
    </lineage>
</organism>
<protein>
    <submittedName>
        <fullName evidence="8">RagB/SusD family protein</fullName>
    </submittedName>
</protein>
<dbReference type="HOGENOM" id="CLU_015553_0_1_10"/>
<dbReference type="KEGG" id="evi:Echvi_3524"/>
<sequence>MKNIKYSLILALFLFSACDDEFLDKYPLDSVTHETYWETESQLRAALYPCYEGLDYELLIYPNVFGGDVVWGDLNSGLAKIPGGRHTALDGFPFTSFWSWLYAPIFTCNNFLDHYDKANVDQDTKDVYAAEVKVIRALQYFWLTSYWGDVPLVDKVINASEAYMPRTPREEVVQFIMDDLDWAASKLGEEIPSGDDVGRINRWGALAVKARVALQNEMWEVAANTAKEIMDNSPYALYSNYGDMYKLAGNAETNPANREAIIYSLFVEDLRTNNLSNYTCTPVDYIRLNASKRLVDAFLCTDGKPAKAGLEYYGQSIATSELYNYPEEHYADYFENRDPRLKMTVYSPGDEWPGGDDGDPDTDTANEIYQLPRFAVLQNNNRLGANGLTGFYLKKYNSIELAGLYNRDHNNINVIRYPEILLIYAEALFNIQGGTLTQAQIDMTVNQLRERVNMHPMNLDELNAWGLDLETELHRERRVEMSMDGMRYFDVLRWEEGEIHLGKAMVGPSLEVCMNDLGANPYPDNGTDEFGDIIYEKSVAEGGLDHFDPSKHYLWPVPYAERIKNPDLGQNPGWE</sequence>
<evidence type="ECO:0000313" key="9">
    <source>
        <dbReference type="Proteomes" id="UP000010796"/>
    </source>
</evidence>
<evidence type="ECO:0000259" key="7">
    <source>
        <dbReference type="Pfam" id="PF14322"/>
    </source>
</evidence>
<dbReference type="RefSeq" id="WP_015267285.1">
    <property type="nucleotide sequence ID" value="NC_019904.1"/>
</dbReference>
<evidence type="ECO:0000256" key="5">
    <source>
        <dbReference type="ARBA" id="ARBA00023237"/>
    </source>
</evidence>
<name>L0G4I5_ECHVK</name>
<gene>
    <name evidence="8" type="ordered locus">Echvi_3524</name>
</gene>
<proteinExistence type="inferred from homology"/>
<keyword evidence="3" id="KW-0732">Signal</keyword>
<reference evidence="9" key="1">
    <citation type="submission" date="2012-02" db="EMBL/GenBank/DDBJ databases">
        <title>The complete genome of Echinicola vietnamensis DSM 17526.</title>
        <authorList>
            <person name="Lucas S."/>
            <person name="Copeland A."/>
            <person name="Lapidus A."/>
            <person name="Glavina del Rio T."/>
            <person name="Dalin E."/>
            <person name="Tice H."/>
            <person name="Bruce D."/>
            <person name="Goodwin L."/>
            <person name="Pitluck S."/>
            <person name="Peters L."/>
            <person name="Ovchinnikova G."/>
            <person name="Teshima H."/>
            <person name="Kyrpides N."/>
            <person name="Mavromatis K."/>
            <person name="Ivanova N."/>
            <person name="Brettin T."/>
            <person name="Detter J.C."/>
            <person name="Han C."/>
            <person name="Larimer F."/>
            <person name="Land M."/>
            <person name="Hauser L."/>
            <person name="Markowitz V."/>
            <person name="Cheng J.-F."/>
            <person name="Hugenholtz P."/>
            <person name="Woyke T."/>
            <person name="Wu D."/>
            <person name="Brambilla E."/>
            <person name="Klenk H.-P."/>
            <person name="Eisen J.A."/>
        </authorList>
    </citation>
    <scope>NUCLEOTIDE SEQUENCE [LARGE SCALE GENOMIC DNA]</scope>
    <source>
        <strain evidence="9">DSM 17526 / LMG 23754 / KMM 6221</strain>
    </source>
</reference>
<accession>L0G4I5</accession>
<dbReference type="PROSITE" id="PS51257">
    <property type="entry name" value="PROKAR_LIPOPROTEIN"/>
    <property type="match status" value="1"/>
</dbReference>
<evidence type="ECO:0000313" key="8">
    <source>
        <dbReference type="EMBL" id="AGA79740.1"/>
    </source>
</evidence>
<dbReference type="EMBL" id="CP003346">
    <property type="protein sequence ID" value="AGA79740.1"/>
    <property type="molecule type" value="Genomic_DNA"/>
</dbReference>
<dbReference type="AlphaFoldDB" id="L0G4I5"/>
<dbReference type="SUPFAM" id="SSF48452">
    <property type="entry name" value="TPR-like"/>
    <property type="match status" value="1"/>
</dbReference>
<dbReference type="Pfam" id="PF07980">
    <property type="entry name" value="SusD_RagB"/>
    <property type="match status" value="1"/>
</dbReference>
<dbReference type="Pfam" id="PF14322">
    <property type="entry name" value="SusD-like_3"/>
    <property type="match status" value="1"/>
</dbReference>
<dbReference type="PATRIC" id="fig|926556.3.peg.3708"/>
<dbReference type="InterPro" id="IPR033985">
    <property type="entry name" value="SusD-like_N"/>
</dbReference>
<dbReference type="STRING" id="926556.Echvi_3524"/>
<evidence type="ECO:0000256" key="4">
    <source>
        <dbReference type="ARBA" id="ARBA00023136"/>
    </source>
</evidence>
<dbReference type="InterPro" id="IPR011990">
    <property type="entry name" value="TPR-like_helical_dom_sf"/>
</dbReference>
<feature type="domain" description="RagB/SusD" evidence="6">
    <location>
        <begin position="289"/>
        <end position="574"/>
    </location>
</feature>
<dbReference type="InterPro" id="IPR012944">
    <property type="entry name" value="SusD_RagB_dom"/>
</dbReference>
<dbReference type="OrthoDB" id="5694214at2"/>
<dbReference type="eggNOG" id="COG0457">
    <property type="taxonomic scope" value="Bacteria"/>
</dbReference>